<keyword evidence="3" id="KW-1185">Reference proteome</keyword>
<dbReference type="Pfam" id="PF22483">
    <property type="entry name" value="Mu-transpos_C_2"/>
    <property type="match status" value="1"/>
</dbReference>
<evidence type="ECO:0000313" key="2">
    <source>
        <dbReference type="EMBL" id="MFC5506409.1"/>
    </source>
</evidence>
<dbReference type="Proteomes" id="UP001596060">
    <property type="component" value="Unassembled WGS sequence"/>
</dbReference>
<sequence length="490" mass="54984">MRLFMKFRQNDVVAIAAAKAGFSTATGYRISGDPGLPSQSDRLRGRRRPDPLALIFDDEIVPLLRSAPGLRPIGIFEEMRRRHPDLDPGVRRTMERRIRAWRAIHGPEQEIIFRQIHEPGRMGLSDFTDMADLGVSVAGVALDHRLYHFRLVWSGFEQAHVILGGESYVALAEGLQNALWALGGSPTEHRSDSLSAAFCNLDADARTDLTRRYDALCAHYGMTPTRNNRGVAHENGSVESAHGHLKAAIRDALLLRTSADFDDLAGYRRFIDETVAAKNRRNAARIDAERGHLQMLPDRRTCDYEETIVTVTSSSGFTLRKVFYSVPSRLIGHRLRVRLYDDRLDVFIGGTKLMTLLRGRSYGNGKHGHVVDYRHVIHALRRKPMALLNLVYRDRLFPREAYRRTFDRLVERLPERVACRTMVDLLALAHERACEAELAEILTSMLTAGGLPDMAALRRRFAPDPAALPVVTIELVPLAVYDVLLSGAAA</sequence>
<feature type="domain" description="Integrase catalytic" evidence="1">
    <location>
        <begin position="115"/>
        <end position="305"/>
    </location>
</feature>
<gene>
    <name evidence="2" type="primary">istA</name>
    <name evidence="2" type="ORF">ACFPN9_14205</name>
</gene>
<dbReference type="NCBIfam" id="NF033546">
    <property type="entry name" value="transpos_IS21"/>
    <property type="match status" value="1"/>
</dbReference>
<dbReference type="InterPro" id="IPR001584">
    <property type="entry name" value="Integrase_cat-core"/>
</dbReference>
<evidence type="ECO:0000313" key="3">
    <source>
        <dbReference type="Proteomes" id="UP001596060"/>
    </source>
</evidence>
<dbReference type="PANTHER" id="PTHR35004">
    <property type="entry name" value="TRANSPOSASE RV3428C-RELATED"/>
    <property type="match status" value="1"/>
</dbReference>
<name>A0ABW0P6M7_9HYPH</name>
<dbReference type="PROSITE" id="PS50994">
    <property type="entry name" value="INTEGRASE"/>
    <property type="match status" value="1"/>
</dbReference>
<proteinExistence type="predicted"/>
<organism evidence="2 3">
    <name type="scientific">Bosea massiliensis</name>
    <dbReference type="NCBI Taxonomy" id="151419"/>
    <lineage>
        <taxon>Bacteria</taxon>
        <taxon>Pseudomonadati</taxon>
        <taxon>Pseudomonadota</taxon>
        <taxon>Alphaproteobacteria</taxon>
        <taxon>Hyphomicrobiales</taxon>
        <taxon>Boseaceae</taxon>
        <taxon>Bosea</taxon>
    </lineage>
</organism>
<dbReference type="InterPro" id="IPR054353">
    <property type="entry name" value="IstA-like_C"/>
</dbReference>
<protein>
    <submittedName>
        <fullName evidence="2">IS21 family transposase</fullName>
    </submittedName>
</protein>
<evidence type="ECO:0000259" key="1">
    <source>
        <dbReference type="PROSITE" id="PS50994"/>
    </source>
</evidence>
<dbReference type="PANTHER" id="PTHR35004:SF7">
    <property type="entry name" value="INTEGRASE PROTEIN"/>
    <property type="match status" value="1"/>
</dbReference>
<reference evidence="3" key="1">
    <citation type="journal article" date="2019" name="Int. J. Syst. Evol. Microbiol.">
        <title>The Global Catalogue of Microorganisms (GCM) 10K type strain sequencing project: providing services to taxonomists for standard genome sequencing and annotation.</title>
        <authorList>
            <consortium name="The Broad Institute Genomics Platform"/>
            <consortium name="The Broad Institute Genome Sequencing Center for Infectious Disease"/>
            <person name="Wu L."/>
            <person name="Ma J."/>
        </authorList>
    </citation>
    <scope>NUCLEOTIDE SEQUENCE [LARGE SCALE GENOMIC DNA]</scope>
    <source>
        <strain evidence="3">CCUG 43117</strain>
    </source>
</reference>
<dbReference type="EMBL" id="JBHSLU010000043">
    <property type="protein sequence ID" value="MFC5506409.1"/>
    <property type="molecule type" value="Genomic_DNA"/>
</dbReference>
<accession>A0ABW0P6M7</accession>
<comment type="caution">
    <text evidence="2">The sequence shown here is derived from an EMBL/GenBank/DDBJ whole genome shotgun (WGS) entry which is preliminary data.</text>
</comment>